<protein>
    <submittedName>
        <fullName evidence="1">Uncharacterized protein</fullName>
    </submittedName>
</protein>
<accession>A0A8D9CD70</accession>
<sequence>MKKFSEKVNEAYEMDIERGDMATEHAKEVISNFIDGENDDITFQGAFNRMYEDSLEGIGGPNDDDNQSIVIEAMIEYLNELLIQANNLNINE</sequence>
<reference evidence="1" key="1">
    <citation type="submission" date="2021-06" db="EMBL/GenBank/DDBJ databases">
        <authorList>
            <person name="Gannon L."/>
            <person name="Redgwell R T."/>
            <person name="Michniewski S."/>
            <person name="Harrison D C."/>
            <person name="Millard A."/>
        </authorList>
    </citation>
    <scope>NUCLEOTIDE SEQUENCE</scope>
</reference>
<gene>
    <name evidence="1" type="ORF">SLAVMIC_00518</name>
</gene>
<name>A0A8D9CD70_9VIRU</name>
<organism evidence="1">
    <name type="scientific">uncultured marine phage</name>
    <dbReference type="NCBI Taxonomy" id="707152"/>
    <lineage>
        <taxon>Viruses</taxon>
        <taxon>environmental samples</taxon>
    </lineage>
</organism>
<evidence type="ECO:0000313" key="1">
    <source>
        <dbReference type="EMBL" id="CAG7580676.1"/>
    </source>
</evidence>
<dbReference type="EMBL" id="OU342829">
    <property type="protein sequence ID" value="CAG7580676.1"/>
    <property type="molecule type" value="Genomic_DNA"/>
</dbReference>
<proteinExistence type="predicted"/>